<dbReference type="EMBL" id="FQUC01000006">
    <property type="protein sequence ID" value="SHF44378.1"/>
    <property type="molecule type" value="Genomic_DNA"/>
</dbReference>
<evidence type="ECO:0000256" key="9">
    <source>
        <dbReference type="SAM" id="Phobius"/>
    </source>
</evidence>
<dbReference type="Gene3D" id="1.20.1640.10">
    <property type="entry name" value="Multidrug efflux transporter AcrB transmembrane domain"/>
    <property type="match status" value="2"/>
</dbReference>
<dbReference type="NCBIfam" id="TIGR00915">
    <property type="entry name" value="2A0602"/>
    <property type="match status" value="1"/>
</dbReference>
<keyword evidence="3" id="KW-0813">Transport</keyword>
<feature type="transmembrane region" description="Helical" evidence="9">
    <location>
        <begin position="976"/>
        <end position="995"/>
    </location>
</feature>
<feature type="transmembrane region" description="Helical" evidence="9">
    <location>
        <begin position="540"/>
        <end position="557"/>
    </location>
</feature>
<dbReference type="GO" id="GO:0015562">
    <property type="term" value="F:efflux transmembrane transporter activity"/>
    <property type="evidence" value="ECO:0007669"/>
    <property type="project" value="InterPro"/>
</dbReference>
<evidence type="ECO:0000313" key="12">
    <source>
        <dbReference type="Proteomes" id="UP000184480"/>
    </source>
</evidence>
<evidence type="ECO:0000259" key="10">
    <source>
        <dbReference type="PROSITE" id="PS50156"/>
    </source>
</evidence>
<feature type="transmembrane region" description="Helical" evidence="9">
    <location>
        <begin position="470"/>
        <end position="495"/>
    </location>
</feature>
<dbReference type="Gene3D" id="3.30.70.1440">
    <property type="entry name" value="Multidrug efflux transporter AcrB pore domain"/>
    <property type="match status" value="1"/>
</dbReference>
<dbReference type="GO" id="GO:0005886">
    <property type="term" value="C:plasma membrane"/>
    <property type="evidence" value="ECO:0007669"/>
    <property type="project" value="UniProtKB-SubCell"/>
</dbReference>
<feature type="transmembrane region" description="Helical" evidence="9">
    <location>
        <begin position="932"/>
        <end position="955"/>
    </location>
</feature>
<proteinExistence type="inferred from homology"/>
<feature type="transmembrane region" description="Helical" evidence="9">
    <location>
        <begin position="364"/>
        <end position="384"/>
    </location>
</feature>
<dbReference type="RefSeq" id="WP_062180145.1">
    <property type="nucleotide sequence ID" value="NZ_BBXL01000009.1"/>
</dbReference>
<dbReference type="PRINTS" id="PR00702">
    <property type="entry name" value="ACRIFLAVINRP"/>
</dbReference>
<dbReference type="Pfam" id="PF00873">
    <property type="entry name" value="ACR_tran"/>
    <property type="match status" value="1"/>
</dbReference>
<keyword evidence="5" id="KW-0997">Cell inner membrane</keyword>
<evidence type="ECO:0000256" key="7">
    <source>
        <dbReference type="ARBA" id="ARBA00022989"/>
    </source>
</evidence>
<reference evidence="12" key="1">
    <citation type="submission" date="2016-11" db="EMBL/GenBank/DDBJ databases">
        <authorList>
            <person name="Varghese N."/>
            <person name="Submissions S."/>
        </authorList>
    </citation>
    <scope>NUCLEOTIDE SEQUENCE [LARGE SCALE GENOMIC DNA]</scope>
    <source>
        <strain evidence="12">DSM 27370</strain>
    </source>
</reference>
<dbReference type="InterPro" id="IPR027463">
    <property type="entry name" value="AcrB_DN_DC_subdom"/>
</dbReference>
<dbReference type="InterPro" id="IPR004764">
    <property type="entry name" value="MdtF-like"/>
</dbReference>
<dbReference type="PROSITE" id="PS50156">
    <property type="entry name" value="SSD"/>
    <property type="match status" value="1"/>
</dbReference>
<dbReference type="Gene3D" id="3.30.70.1320">
    <property type="entry name" value="Multidrug efflux transporter AcrB pore domain like"/>
    <property type="match status" value="1"/>
</dbReference>
<keyword evidence="8 9" id="KW-0472">Membrane</keyword>
<gene>
    <name evidence="11" type="ORF">SAMN05444362_106145</name>
</gene>
<dbReference type="SUPFAM" id="SSF82714">
    <property type="entry name" value="Multidrug efflux transporter AcrB TolC docking domain, DN and DC subdomains"/>
    <property type="match status" value="2"/>
</dbReference>
<feature type="transmembrane region" description="Helical" evidence="9">
    <location>
        <begin position="12"/>
        <end position="32"/>
    </location>
</feature>
<evidence type="ECO:0000256" key="4">
    <source>
        <dbReference type="ARBA" id="ARBA00022475"/>
    </source>
</evidence>
<dbReference type="PANTHER" id="PTHR32063:SF9">
    <property type="entry name" value="SIMILAR TO MULTIDRUG RESISTANCE PROTEIN MEXB"/>
    <property type="match status" value="1"/>
</dbReference>
<dbReference type="FunFam" id="3.30.70.1430:FF:000001">
    <property type="entry name" value="Efflux pump membrane transporter"/>
    <property type="match status" value="1"/>
</dbReference>
<dbReference type="GO" id="GO:0009636">
    <property type="term" value="P:response to toxic substance"/>
    <property type="evidence" value="ECO:0007669"/>
    <property type="project" value="UniProtKB-ARBA"/>
</dbReference>
<keyword evidence="12" id="KW-1185">Reference proteome</keyword>
<evidence type="ECO:0000256" key="1">
    <source>
        <dbReference type="ARBA" id="ARBA00004429"/>
    </source>
</evidence>
<keyword evidence="7 9" id="KW-1133">Transmembrane helix</keyword>
<dbReference type="GO" id="GO:0042910">
    <property type="term" value="F:xenobiotic transmembrane transporter activity"/>
    <property type="evidence" value="ECO:0007669"/>
    <property type="project" value="TreeGrafter"/>
</dbReference>
<evidence type="ECO:0000256" key="5">
    <source>
        <dbReference type="ARBA" id="ARBA00022519"/>
    </source>
</evidence>
<name>A0A1M5BPB7_9BACT</name>
<protein>
    <submittedName>
        <fullName evidence="11">Hydrophobic/amphiphilic exporter-1, HAE1 family</fullName>
    </submittedName>
</protein>
<dbReference type="STRING" id="1346286.SAMN05444362_106145"/>
<evidence type="ECO:0000256" key="3">
    <source>
        <dbReference type="ARBA" id="ARBA00022448"/>
    </source>
</evidence>
<dbReference type="Proteomes" id="UP000184480">
    <property type="component" value="Unassembled WGS sequence"/>
</dbReference>
<evidence type="ECO:0000256" key="6">
    <source>
        <dbReference type="ARBA" id="ARBA00022692"/>
    </source>
</evidence>
<dbReference type="InterPro" id="IPR001036">
    <property type="entry name" value="Acrflvin-R"/>
</dbReference>
<dbReference type="SUPFAM" id="SSF82693">
    <property type="entry name" value="Multidrug efflux transporter AcrB pore domain, PN1, PN2, PC1 and PC2 subdomains"/>
    <property type="match status" value="4"/>
</dbReference>
<feature type="transmembrane region" description="Helical" evidence="9">
    <location>
        <begin position="900"/>
        <end position="920"/>
    </location>
</feature>
<feature type="transmembrane region" description="Helical" evidence="9">
    <location>
        <begin position="390"/>
        <end position="415"/>
    </location>
</feature>
<keyword evidence="6 9" id="KW-0812">Transmembrane</keyword>
<feature type="transmembrane region" description="Helical" evidence="9">
    <location>
        <begin position="875"/>
        <end position="893"/>
    </location>
</feature>
<accession>A0A1M5BPB7</accession>
<evidence type="ECO:0000256" key="8">
    <source>
        <dbReference type="ARBA" id="ARBA00023136"/>
    </source>
</evidence>
<feature type="transmembrane region" description="Helical" evidence="9">
    <location>
        <begin position="338"/>
        <end position="357"/>
    </location>
</feature>
<dbReference type="AlphaFoldDB" id="A0A1M5BPB7"/>
<dbReference type="Gene3D" id="3.30.70.1430">
    <property type="entry name" value="Multidrug efflux transporter AcrB pore domain"/>
    <property type="match status" value="2"/>
</dbReference>
<keyword evidence="4" id="KW-1003">Cell membrane</keyword>
<dbReference type="InterPro" id="IPR000731">
    <property type="entry name" value="SSD"/>
</dbReference>
<organism evidence="11 12">
    <name type="scientific">Dysgonomonas macrotermitis</name>
    <dbReference type="NCBI Taxonomy" id="1346286"/>
    <lineage>
        <taxon>Bacteria</taxon>
        <taxon>Pseudomonadati</taxon>
        <taxon>Bacteroidota</taxon>
        <taxon>Bacteroidia</taxon>
        <taxon>Bacteroidales</taxon>
        <taxon>Dysgonomonadaceae</taxon>
        <taxon>Dysgonomonas</taxon>
    </lineage>
</organism>
<dbReference type="PANTHER" id="PTHR32063">
    <property type="match status" value="1"/>
</dbReference>
<feature type="transmembrane region" description="Helical" evidence="9">
    <location>
        <begin position="436"/>
        <end position="458"/>
    </location>
</feature>
<evidence type="ECO:0000256" key="2">
    <source>
        <dbReference type="ARBA" id="ARBA00010942"/>
    </source>
</evidence>
<comment type="similarity">
    <text evidence="2">Belongs to the resistance-nodulation-cell division (RND) (TC 2.A.6) family.</text>
</comment>
<dbReference type="FunFam" id="1.20.1640.10:FF:000001">
    <property type="entry name" value="Efflux pump membrane transporter"/>
    <property type="match status" value="1"/>
</dbReference>
<feature type="domain" description="SSD" evidence="10">
    <location>
        <begin position="368"/>
        <end position="493"/>
    </location>
</feature>
<comment type="subcellular location">
    <subcellularLocation>
        <location evidence="1">Cell inner membrane</location>
        <topology evidence="1">Multi-pass membrane protein</topology>
    </subcellularLocation>
</comment>
<dbReference type="SUPFAM" id="SSF82866">
    <property type="entry name" value="Multidrug efflux transporter AcrB transmembrane domain"/>
    <property type="match status" value="2"/>
</dbReference>
<dbReference type="Gene3D" id="3.30.2090.10">
    <property type="entry name" value="Multidrug efflux transporter AcrB TolC docking domain, DN and DC subdomains"/>
    <property type="match status" value="2"/>
</dbReference>
<feature type="transmembrane region" description="Helical" evidence="9">
    <location>
        <begin position="1007"/>
        <end position="1033"/>
    </location>
</feature>
<dbReference type="OrthoDB" id="9758940at2"/>
<evidence type="ECO:0000313" key="11">
    <source>
        <dbReference type="EMBL" id="SHF44378.1"/>
    </source>
</evidence>
<sequence length="1060" mass="115473">MLKTFIERPVLSTVISIIIVVLGIIGIASLPVEQYPDIAPPTVAISATYPGANADVVMNSVVIPIEEQVNGVEGMTYMTSSSANNGMGMVRIFFRQGTNPDIAAVNVQNRVSRATPVLPQEVTQIGVIVAKQQNSTILAIALTTENKDYDGEFLQNYANINILPQIKRVYGVGDASVYGTKDYSMRIWLKPDVMTSYKLSVQEVIAALQDQNIEAAPGELGSNSNQSFQYTLKYTGRLKSVEEFGNIIIRSQDEHILKIKDIADVELGALNYTVTTMTNKTEESAFMSISQTAGSNAQEVIEGVKAVINEAEKSFPEGIKVHYLMDSSEFLEASISKVFITLIEAFILVFIVVFVFLQDFKSTLIPAIAVPVAIIGTFFFLQLFGFSINLLTLFAMVLAIGIVVDDAIVVVEAVHAQLESGMKDPREATLKAMKEIAPAIVSITLVMSAVFIPVSFIGGTSGVFFKQFGLTLAIAILISAVNALTLSPALCAILLKPHDEESQKKGLLQRFYSNFNIAFSAATQKYKSSLHFLGKKGHRWITFGIIGGASLLLYGLMKTTPTGFVPQEDSGVVIGFVTLPPSSSLERSDSIVNLVVDAAMEIEGIKTVTNISGVNFMSGIGSSYGTVVIKMDPWGDRKLSTDAVAAILSQKTGGIKEATFFFMATPTLQGFGMGNGVELQLQDRMGGDIQKFYSVTLNYVAKLNEREEIMMAMTNFNPNFPQKLIEADMPKIKAAGLTLNDIMSTLQAYIGSFYASNFNLYGKQFRVMLQAGPEYRTKEEDLSGIFVQTGNGEMAPVTEFISITDVTAPQTLSRFNMFQAMDVVIMPNSLEGYSTGDVIRIVDEMSLDKTILPDGYSHEYAGMSREEANSTDQTIIIFIICFIFVYLLLAALYESYILPFSVLFSLPVGLAGVFLFLRIFGISQGIVNNIYVQISMVMLIGLLAKNAILIVEYAIQRRQQGQSIIDAAINGAVARLRPILMTSFAFIFGLLPLAFASGAGAVGNASIGISAIGGMLIGTMIGVLVIPSLYIIFQSLQERYSGKNPRLDNKQQLTENRHEE</sequence>